<feature type="compositionally biased region" description="Polar residues" evidence="1">
    <location>
        <begin position="242"/>
        <end position="251"/>
    </location>
</feature>
<feature type="region of interest" description="Disordered" evidence="1">
    <location>
        <begin position="242"/>
        <end position="265"/>
    </location>
</feature>
<organism evidence="2 3">
    <name type="scientific">Hymenolepis diminuta</name>
    <name type="common">Rat tapeworm</name>
    <dbReference type="NCBI Taxonomy" id="6216"/>
    <lineage>
        <taxon>Eukaryota</taxon>
        <taxon>Metazoa</taxon>
        <taxon>Spiralia</taxon>
        <taxon>Lophotrochozoa</taxon>
        <taxon>Platyhelminthes</taxon>
        <taxon>Cestoda</taxon>
        <taxon>Eucestoda</taxon>
        <taxon>Cyclophyllidea</taxon>
        <taxon>Hymenolepididae</taxon>
        <taxon>Hymenolepis</taxon>
    </lineage>
</organism>
<dbReference type="CDD" id="cd00014">
    <property type="entry name" value="CH_SF"/>
    <property type="match status" value="1"/>
</dbReference>
<evidence type="ECO:0000313" key="2">
    <source>
        <dbReference type="EMBL" id="VUZ54744.1"/>
    </source>
</evidence>
<evidence type="ECO:0008006" key="4">
    <source>
        <dbReference type="Google" id="ProtNLM"/>
    </source>
</evidence>
<feature type="region of interest" description="Disordered" evidence="1">
    <location>
        <begin position="555"/>
        <end position="577"/>
    </location>
</feature>
<reference evidence="2 3" key="1">
    <citation type="submission" date="2019-07" db="EMBL/GenBank/DDBJ databases">
        <authorList>
            <person name="Jastrzebski P J."/>
            <person name="Paukszto L."/>
            <person name="Jastrzebski P J."/>
        </authorList>
    </citation>
    <scope>NUCLEOTIDE SEQUENCE [LARGE SCALE GENOMIC DNA]</scope>
    <source>
        <strain evidence="2 3">WMS-il1</strain>
    </source>
</reference>
<accession>A0A564Z7I1</accession>
<dbReference type="AlphaFoldDB" id="A0A564Z7I1"/>
<sequence length="590" mass="67204">MAAVYSQFSNIPSNLEWSESDYSERHLFRKLHDLPEFYEPVVMATESGHDSTLSLTSLSDDENDNQTKGNLELSQSYNSWSLRNNNHQNSLHSSYRDNLHMPEKIIMERRRLTSENYDRPMPPPRNNFSPLLNMGRSKLYVRRTTPSPPPRRARLSLQGGGSVSSEEIMYTPSPPPPPLPVREIPPLTPRRSVDSRQTDRNRPSLRSQRSFSPSTLRLDENLLRERSKVWRVEDTKLPTLQRQTTRASTGYLTDDSEDELSTDSSCEDLPVPHLRSHTASPFIAFPNSPSGGVPMHLNPRPGQPVPPPTAMISNQQQQQQQQQHRYLKNGQGAAAHPKVSSTLQHFAQRIMHNGDLSHRYEYYNDNNIIPSSSSRQSTSSSYENRISPQVINPHIQVQQYDELWRTTAENLRMLLISHLNIPLPANPSALALELRSGIYVASFINNFLGFKAIKRIYDVSGSSWQSRARQNLLSCREIMRNLGVPKHRLFSVTRVLQADSTVGLFGLYHCLQTLMDVWASRPSTFMTVNLGVREKLANQPVAKKSLLGDITTTRQMRHQHQLQNPHHHRNRTYSNPTSYPVLASGVFSDV</sequence>
<feature type="region of interest" description="Disordered" evidence="1">
    <location>
        <begin position="51"/>
        <end position="70"/>
    </location>
</feature>
<dbReference type="InterPro" id="IPR036872">
    <property type="entry name" value="CH_dom_sf"/>
</dbReference>
<name>A0A564Z7I1_HYMDI</name>
<proteinExistence type="predicted"/>
<dbReference type="Proteomes" id="UP000321570">
    <property type="component" value="Unassembled WGS sequence"/>
</dbReference>
<feature type="region of interest" description="Disordered" evidence="1">
    <location>
        <begin position="114"/>
        <end position="133"/>
    </location>
</feature>
<evidence type="ECO:0000256" key="1">
    <source>
        <dbReference type="SAM" id="MobiDB-lite"/>
    </source>
</evidence>
<feature type="compositionally biased region" description="Basic and acidic residues" evidence="1">
    <location>
        <begin position="191"/>
        <end position="202"/>
    </location>
</feature>
<dbReference type="EMBL" id="CABIJS010000666">
    <property type="protein sequence ID" value="VUZ54744.1"/>
    <property type="molecule type" value="Genomic_DNA"/>
</dbReference>
<feature type="region of interest" description="Disordered" evidence="1">
    <location>
        <begin position="141"/>
        <end position="213"/>
    </location>
</feature>
<evidence type="ECO:0000313" key="3">
    <source>
        <dbReference type="Proteomes" id="UP000321570"/>
    </source>
</evidence>
<dbReference type="Gene3D" id="1.10.418.10">
    <property type="entry name" value="Calponin-like domain"/>
    <property type="match status" value="1"/>
</dbReference>
<keyword evidence="3" id="KW-1185">Reference proteome</keyword>
<protein>
    <recommendedName>
        <fullName evidence="4">Calponin-homology (CH) domain-containing protein</fullName>
    </recommendedName>
</protein>
<gene>
    <name evidence="2" type="ORF">WMSIL1_LOCUS12730</name>
</gene>
<feature type="compositionally biased region" description="Basic residues" evidence="1">
    <location>
        <begin position="555"/>
        <end position="571"/>
    </location>
</feature>
<feature type="compositionally biased region" description="Polar residues" evidence="1">
    <location>
        <begin position="204"/>
        <end position="213"/>
    </location>
</feature>